<comment type="caution">
    <text evidence="3">The sequence shown here is derived from an EMBL/GenBank/DDBJ whole genome shotgun (WGS) entry which is preliminary data.</text>
</comment>
<name>A0ABT9EMY4_9SPHN</name>
<feature type="signal peptide" evidence="2">
    <location>
        <begin position="1"/>
        <end position="19"/>
    </location>
</feature>
<evidence type="ECO:0000256" key="2">
    <source>
        <dbReference type="SAM" id="SignalP"/>
    </source>
</evidence>
<reference evidence="3 4" key="1">
    <citation type="submission" date="2023-07" db="EMBL/GenBank/DDBJ databases">
        <authorList>
            <person name="Kim M.K."/>
        </authorList>
    </citation>
    <scope>NUCLEOTIDE SEQUENCE [LARGE SCALE GENOMIC DNA]</scope>
    <source>
        <strain evidence="3 4">KR1UV-12</strain>
    </source>
</reference>
<gene>
    <name evidence="3" type="ORF">Q5H91_13095</name>
</gene>
<dbReference type="InterPro" id="IPR021762">
    <property type="entry name" value="DUF3325"/>
</dbReference>
<evidence type="ECO:0000313" key="3">
    <source>
        <dbReference type="EMBL" id="MDP1028153.1"/>
    </source>
</evidence>
<accession>A0ABT9EMY4</accession>
<feature type="chain" id="PRO_5046942523" evidence="2">
    <location>
        <begin position="20"/>
        <end position="98"/>
    </location>
</feature>
<keyword evidence="1" id="KW-1133">Transmembrane helix</keyword>
<dbReference type="EMBL" id="JAUUDS010000007">
    <property type="protein sequence ID" value="MDP1028153.1"/>
    <property type="molecule type" value="Genomic_DNA"/>
</dbReference>
<keyword evidence="1" id="KW-0472">Membrane</keyword>
<sequence length="98" mass="10469">MTLLALLLAVAALALLALATDEHHRHRFGHRPAPRTVRRLRGIAWVLLAASFPAAIAARGWVFGPVVWTGLVMLAAGLVFLALHLIPARHASGKGATR</sequence>
<keyword evidence="2" id="KW-0732">Signal</keyword>
<dbReference type="Pfam" id="PF11804">
    <property type="entry name" value="DUF3325"/>
    <property type="match status" value="1"/>
</dbReference>
<proteinExistence type="predicted"/>
<organism evidence="3 4">
    <name type="scientific">Sphingomonas aurea</name>
    <dbReference type="NCBI Taxonomy" id="3063994"/>
    <lineage>
        <taxon>Bacteria</taxon>
        <taxon>Pseudomonadati</taxon>
        <taxon>Pseudomonadota</taxon>
        <taxon>Alphaproteobacteria</taxon>
        <taxon>Sphingomonadales</taxon>
        <taxon>Sphingomonadaceae</taxon>
        <taxon>Sphingomonas</taxon>
    </lineage>
</organism>
<dbReference type="Proteomes" id="UP001230685">
    <property type="component" value="Unassembled WGS sequence"/>
</dbReference>
<feature type="transmembrane region" description="Helical" evidence="1">
    <location>
        <begin position="43"/>
        <end position="62"/>
    </location>
</feature>
<dbReference type="RefSeq" id="WP_305173866.1">
    <property type="nucleotide sequence ID" value="NZ_JAUUDS010000007.1"/>
</dbReference>
<evidence type="ECO:0000313" key="4">
    <source>
        <dbReference type="Proteomes" id="UP001230685"/>
    </source>
</evidence>
<evidence type="ECO:0000256" key="1">
    <source>
        <dbReference type="SAM" id="Phobius"/>
    </source>
</evidence>
<keyword evidence="1" id="KW-0812">Transmembrane</keyword>
<keyword evidence="4" id="KW-1185">Reference proteome</keyword>
<protein>
    <submittedName>
        <fullName evidence="3">DUF3325 domain-containing protein</fullName>
    </submittedName>
</protein>
<feature type="transmembrane region" description="Helical" evidence="1">
    <location>
        <begin position="67"/>
        <end position="86"/>
    </location>
</feature>